<organism evidence="3 4">
    <name type="scientific">Megamonas hypermegale</name>
    <dbReference type="NCBI Taxonomy" id="158847"/>
    <lineage>
        <taxon>Bacteria</taxon>
        <taxon>Bacillati</taxon>
        <taxon>Bacillota</taxon>
        <taxon>Negativicutes</taxon>
        <taxon>Selenomonadales</taxon>
        <taxon>Selenomonadaceae</taxon>
        <taxon>Megamonas</taxon>
    </lineage>
</organism>
<reference evidence="3 4" key="1">
    <citation type="submission" date="2018-06" db="EMBL/GenBank/DDBJ databases">
        <authorList>
            <consortium name="Pathogen Informatics"/>
            <person name="Doyle S."/>
        </authorList>
    </citation>
    <scope>NUCLEOTIDE SEQUENCE [LARGE SCALE GENOMIC DNA]</scope>
    <source>
        <strain evidence="3 4">NCTC10571</strain>
    </source>
</reference>
<dbReference type="InterPro" id="IPR036264">
    <property type="entry name" value="Bact_exopeptidase_dim_dom"/>
</dbReference>
<accession>A0A378NTE2</accession>
<proteinExistence type="inferred from homology"/>
<dbReference type="EMBL" id="UGPP01000001">
    <property type="protein sequence ID" value="STY71644.1"/>
    <property type="molecule type" value="Genomic_DNA"/>
</dbReference>
<evidence type="ECO:0000313" key="3">
    <source>
        <dbReference type="EMBL" id="STY71644.1"/>
    </source>
</evidence>
<evidence type="ECO:0000259" key="2">
    <source>
        <dbReference type="Pfam" id="PF07687"/>
    </source>
</evidence>
<dbReference type="Proteomes" id="UP000255234">
    <property type="component" value="Unassembled WGS sequence"/>
</dbReference>
<dbReference type="SUPFAM" id="SSF53187">
    <property type="entry name" value="Zn-dependent exopeptidases"/>
    <property type="match status" value="1"/>
</dbReference>
<dbReference type="PANTHER" id="PTHR30575">
    <property type="entry name" value="PEPTIDASE M20"/>
    <property type="match status" value="1"/>
</dbReference>
<gene>
    <name evidence="3" type="primary">abgB</name>
    <name evidence="3" type="ORF">NCTC10571_01806</name>
</gene>
<sequence>MYKQDLKQLVCQEIDKLEPVLSKLADYLHQHPEISMQEIKAVNYLKKLLEEFQFIFTPILKDTFSTAFIATKGNGDKKIGFLAEYDALPDIGHGCGHNLISLMSLGAGLAFNAVTDKIAQTVIFGCPAEETIGAKLNIADNGYFNDLQACLIIHPDDKTTIGGTSFATHPLEITFLGKEAHVADPVYHGINALDALVDFYQEFKKLKQSFTKPNIIGTIITDGGIAPNIIPAKATLRATIRSLDTDYLEEVMLPQIKKLAQKIALKHQTQLKMYHYEPLYKNLRSDKLLNQYYQENFSLLGEKYTLLPNDFADGSTDVGNVSHVTRTCQPTICIGNNLFVHTLEFANASGSEYAKKQALIGAKAMAMTAIDVLFEK</sequence>
<dbReference type="GO" id="GO:0046657">
    <property type="term" value="P:folic acid catabolic process"/>
    <property type="evidence" value="ECO:0007669"/>
    <property type="project" value="TreeGrafter"/>
</dbReference>
<dbReference type="InterPro" id="IPR017439">
    <property type="entry name" value="Amidohydrolase"/>
</dbReference>
<dbReference type="Pfam" id="PF07687">
    <property type="entry name" value="M20_dimer"/>
    <property type="match status" value="1"/>
</dbReference>
<name>A0A378NTE2_9FIRM</name>
<dbReference type="InterPro" id="IPR017144">
    <property type="entry name" value="Xaa-Arg_dipeptidase"/>
</dbReference>
<dbReference type="SUPFAM" id="SSF55031">
    <property type="entry name" value="Bacterial exopeptidase dimerisation domain"/>
    <property type="match status" value="1"/>
</dbReference>
<dbReference type="NCBIfam" id="TIGR01891">
    <property type="entry name" value="amidohydrolases"/>
    <property type="match status" value="1"/>
</dbReference>
<dbReference type="InterPro" id="IPR011650">
    <property type="entry name" value="Peptidase_M20_dimer"/>
</dbReference>
<dbReference type="GO" id="GO:0016805">
    <property type="term" value="F:dipeptidase activity"/>
    <property type="evidence" value="ECO:0007669"/>
    <property type="project" value="InterPro"/>
</dbReference>
<dbReference type="Gene3D" id="3.40.630.10">
    <property type="entry name" value="Zn peptidases"/>
    <property type="match status" value="1"/>
</dbReference>
<dbReference type="PANTHER" id="PTHR30575:SF0">
    <property type="entry name" value="XAA-ARG DIPEPTIDASE"/>
    <property type="match status" value="1"/>
</dbReference>
<dbReference type="GO" id="GO:0005737">
    <property type="term" value="C:cytoplasm"/>
    <property type="evidence" value="ECO:0007669"/>
    <property type="project" value="TreeGrafter"/>
</dbReference>
<evidence type="ECO:0000256" key="1">
    <source>
        <dbReference type="PIRNR" id="PIRNR037226"/>
    </source>
</evidence>
<dbReference type="PIRSF" id="PIRSF037226">
    <property type="entry name" value="Amidohydrolase_ACY1L2_prd"/>
    <property type="match status" value="1"/>
</dbReference>
<dbReference type="AlphaFoldDB" id="A0A378NTE2"/>
<dbReference type="GO" id="GO:0071713">
    <property type="term" value="F:para-aminobenzoyl-glutamate hydrolase activity"/>
    <property type="evidence" value="ECO:0007669"/>
    <property type="project" value="TreeGrafter"/>
</dbReference>
<comment type="similarity">
    <text evidence="1">Belongs to the peptidase M20A family.</text>
</comment>
<dbReference type="RefSeq" id="WP_115151915.1">
    <property type="nucleotide sequence ID" value="NZ_UGPP01000001.1"/>
</dbReference>
<dbReference type="Gene3D" id="3.30.70.360">
    <property type="match status" value="1"/>
</dbReference>
<evidence type="ECO:0000313" key="4">
    <source>
        <dbReference type="Proteomes" id="UP000255234"/>
    </source>
</evidence>
<dbReference type="InterPro" id="IPR052030">
    <property type="entry name" value="Peptidase_M20/M20A_hydrolases"/>
</dbReference>
<feature type="domain" description="Peptidase M20 dimerisation" evidence="2">
    <location>
        <begin position="172"/>
        <end position="252"/>
    </location>
</feature>
<protein>
    <recommendedName>
        <fullName evidence="1">Peptidase M20 domain-containing protein 2</fullName>
    </recommendedName>
</protein>